<organism evidence="3 4">
    <name type="scientific">Taxus chinensis</name>
    <name type="common">Chinese yew</name>
    <name type="synonym">Taxus wallichiana var. chinensis</name>
    <dbReference type="NCBI Taxonomy" id="29808"/>
    <lineage>
        <taxon>Eukaryota</taxon>
        <taxon>Viridiplantae</taxon>
        <taxon>Streptophyta</taxon>
        <taxon>Embryophyta</taxon>
        <taxon>Tracheophyta</taxon>
        <taxon>Spermatophyta</taxon>
        <taxon>Pinopsida</taxon>
        <taxon>Pinidae</taxon>
        <taxon>Conifers II</taxon>
        <taxon>Cupressales</taxon>
        <taxon>Taxaceae</taxon>
        <taxon>Taxus</taxon>
    </lineage>
</organism>
<keyword evidence="2" id="KW-0964">Secreted</keyword>
<feature type="non-terminal residue" evidence="3">
    <location>
        <position position="1"/>
    </location>
</feature>
<reference evidence="3 4" key="1">
    <citation type="journal article" date="2021" name="Nat. Plants">
        <title>The Taxus genome provides insights into paclitaxel biosynthesis.</title>
        <authorList>
            <person name="Xiong X."/>
            <person name="Gou J."/>
            <person name="Liao Q."/>
            <person name="Li Y."/>
            <person name="Zhou Q."/>
            <person name="Bi G."/>
            <person name="Li C."/>
            <person name="Du R."/>
            <person name="Wang X."/>
            <person name="Sun T."/>
            <person name="Guo L."/>
            <person name="Liang H."/>
            <person name="Lu P."/>
            <person name="Wu Y."/>
            <person name="Zhang Z."/>
            <person name="Ro D.K."/>
            <person name="Shang Y."/>
            <person name="Huang S."/>
            <person name="Yan J."/>
        </authorList>
    </citation>
    <scope>NUCLEOTIDE SEQUENCE [LARGE SCALE GENOMIC DNA]</scope>
    <source>
        <strain evidence="3">Ta-2019</strain>
    </source>
</reference>
<dbReference type="Proteomes" id="UP000824469">
    <property type="component" value="Unassembled WGS sequence"/>
</dbReference>
<gene>
    <name evidence="3" type="ORF">KI387_021407</name>
</gene>
<dbReference type="GO" id="GO:0006644">
    <property type="term" value="P:phospholipid metabolic process"/>
    <property type="evidence" value="ECO:0007669"/>
    <property type="project" value="InterPro"/>
</dbReference>
<dbReference type="SUPFAM" id="SSF48619">
    <property type="entry name" value="Phospholipase A2, PLA2"/>
    <property type="match status" value="1"/>
</dbReference>
<evidence type="ECO:0000313" key="3">
    <source>
        <dbReference type="EMBL" id="KAH9319638.1"/>
    </source>
</evidence>
<dbReference type="InterPro" id="IPR033113">
    <property type="entry name" value="PLA2_histidine"/>
</dbReference>
<name>A0AA38LC42_TAXCH</name>
<protein>
    <recommendedName>
        <fullName evidence="5">Phospholipase A(2)</fullName>
    </recommendedName>
</protein>
<evidence type="ECO:0000313" key="4">
    <source>
        <dbReference type="Proteomes" id="UP000824469"/>
    </source>
</evidence>
<dbReference type="GO" id="GO:0004623">
    <property type="term" value="F:phospholipase A2 activity"/>
    <property type="evidence" value="ECO:0007669"/>
    <property type="project" value="InterPro"/>
</dbReference>
<evidence type="ECO:0008006" key="5">
    <source>
        <dbReference type="Google" id="ProtNLM"/>
    </source>
</evidence>
<comment type="caution">
    <text evidence="3">The sequence shown here is derived from an EMBL/GenBank/DDBJ whole genome shotgun (WGS) entry which is preliminary data.</text>
</comment>
<accession>A0AA38LC42</accession>
<dbReference type="PROSITE" id="PS00118">
    <property type="entry name" value="PA2_HIS"/>
    <property type="match status" value="1"/>
</dbReference>
<sequence length="56" mass="5871">TNGCSNQCESSFCTVAPLLRYGKYCGLGYSGCPGEVPCDALDACCKTHDSCVKAEN</sequence>
<dbReference type="EMBL" id="JAHRHJ020000004">
    <property type="protein sequence ID" value="KAH9319638.1"/>
    <property type="molecule type" value="Genomic_DNA"/>
</dbReference>
<dbReference type="AlphaFoldDB" id="A0AA38LC42"/>
<dbReference type="GO" id="GO:0050482">
    <property type="term" value="P:arachidonate secretion"/>
    <property type="evidence" value="ECO:0007669"/>
    <property type="project" value="InterPro"/>
</dbReference>
<dbReference type="Gene3D" id="1.20.90.10">
    <property type="entry name" value="Phospholipase A2 domain"/>
    <property type="match status" value="1"/>
</dbReference>
<comment type="subcellular location">
    <subcellularLocation>
        <location evidence="1">Secreted</location>
    </subcellularLocation>
</comment>
<evidence type="ECO:0000256" key="1">
    <source>
        <dbReference type="ARBA" id="ARBA00004613"/>
    </source>
</evidence>
<dbReference type="OMA" id="CCKTHDS"/>
<proteinExistence type="predicted"/>
<dbReference type="GO" id="GO:0005576">
    <property type="term" value="C:extracellular region"/>
    <property type="evidence" value="ECO:0007669"/>
    <property type="project" value="UniProtKB-SubCell"/>
</dbReference>
<dbReference type="InterPro" id="IPR036444">
    <property type="entry name" value="PLipase_A2_dom_sf"/>
</dbReference>
<evidence type="ECO:0000256" key="2">
    <source>
        <dbReference type="ARBA" id="ARBA00022525"/>
    </source>
</evidence>
<keyword evidence="4" id="KW-1185">Reference proteome</keyword>
<feature type="non-terminal residue" evidence="3">
    <location>
        <position position="56"/>
    </location>
</feature>